<dbReference type="Gene3D" id="3.40.630.20">
    <property type="entry name" value="Peptidase C15, pyroglutamyl peptidase I-like"/>
    <property type="match status" value="1"/>
</dbReference>
<dbReference type="Pfam" id="PF01470">
    <property type="entry name" value="Peptidase_C15"/>
    <property type="match status" value="1"/>
</dbReference>
<dbReference type="InterPro" id="IPR016125">
    <property type="entry name" value="Peptidase_C15-like"/>
</dbReference>
<reference evidence="6" key="1">
    <citation type="submission" date="2022-01" db="EMBL/GenBank/DDBJ databases">
        <authorList>
            <person name="King R."/>
        </authorList>
    </citation>
    <scope>NUCLEOTIDE SEQUENCE</scope>
</reference>
<name>A0A9P0GTF0_PHACE</name>
<dbReference type="GO" id="GO:0005829">
    <property type="term" value="C:cytosol"/>
    <property type="evidence" value="ECO:0007669"/>
    <property type="project" value="InterPro"/>
</dbReference>
<keyword evidence="3" id="KW-0645">Protease</keyword>
<dbReference type="CDD" id="cd00501">
    <property type="entry name" value="Peptidase_C15"/>
    <property type="match status" value="1"/>
</dbReference>
<dbReference type="InterPro" id="IPR036440">
    <property type="entry name" value="Peptidase_C15-like_sf"/>
</dbReference>
<keyword evidence="4" id="KW-0378">Hydrolase</keyword>
<dbReference type="GO" id="GO:0016920">
    <property type="term" value="F:pyroglutamyl-peptidase activity"/>
    <property type="evidence" value="ECO:0007669"/>
    <property type="project" value="InterPro"/>
</dbReference>
<sequence>MSDIVLVTGFGPFQDHKVNASWEAVKLLPANVDGMDIVIQEIPVVYDHVESKVPSLWKEYNPNLVIHVGVSSLAEKLTIETCAYRDGYIKGDCTDTCHSTGTASCEGDACIFTGIDVRDISDKLNHSGKILTCVSQEAGRYLCEFTYYTSLNINPSRTLFVHVPPLEKPYTASELADGILEVIKLALKQLRKDDGKSLRLDAAS</sequence>
<reference evidence="6" key="2">
    <citation type="submission" date="2022-10" db="EMBL/GenBank/DDBJ databases">
        <authorList>
            <consortium name="ENA_rothamsted_submissions"/>
            <consortium name="culmorum"/>
            <person name="King R."/>
        </authorList>
    </citation>
    <scope>NUCLEOTIDE SEQUENCE</scope>
</reference>
<dbReference type="GO" id="GO:0006508">
    <property type="term" value="P:proteolysis"/>
    <property type="evidence" value="ECO:0007669"/>
    <property type="project" value="UniProtKB-KW"/>
</dbReference>
<dbReference type="AlphaFoldDB" id="A0A9P0GTF0"/>
<dbReference type="PRINTS" id="PR00706">
    <property type="entry name" value="PYROGLUPTASE"/>
</dbReference>
<dbReference type="SUPFAM" id="SSF53182">
    <property type="entry name" value="Pyrrolidone carboxyl peptidase (pyroglutamate aminopeptidase)"/>
    <property type="match status" value="1"/>
</dbReference>
<dbReference type="EMBL" id="OU896710">
    <property type="protein sequence ID" value="CAH1164737.1"/>
    <property type="molecule type" value="Genomic_DNA"/>
</dbReference>
<evidence type="ECO:0000256" key="4">
    <source>
        <dbReference type="ARBA" id="ARBA00022801"/>
    </source>
</evidence>
<dbReference type="PANTHER" id="PTHR23402">
    <property type="entry name" value="PROTEASE FAMILY C15 PYROGLUTAMYL-PEPTIDASE I-RELATED"/>
    <property type="match status" value="1"/>
</dbReference>
<dbReference type="PANTHER" id="PTHR23402:SF1">
    <property type="entry name" value="PYROGLUTAMYL-PEPTIDASE I"/>
    <property type="match status" value="1"/>
</dbReference>
<dbReference type="OrthoDB" id="407146at2759"/>
<dbReference type="InterPro" id="IPR000816">
    <property type="entry name" value="Peptidase_C15"/>
</dbReference>
<dbReference type="Proteomes" id="UP001153737">
    <property type="component" value="Chromosome 4"/>
</dbReference>
<protein>
    <recommendedName>
        <fullName evidence="8">Pyroglutamyl-peptidase I</fullName>
    </recommendedName>
</protein>
<evidence type="ECO:0008006" key="8">
    <source>
        <dbReference type="Google" id="ProtNLM"/>
    </source>
</evidence>
<evidence type="ECO:0000313" key="7">
    <source>
        <dbReference type="Proteomes" id="UP001153737"/>
    </source>
</evidence>
<keyword evidence="5" id="KW-0788">Thiol protease</keyword>
<evidence type="ECO:0000256" key="1">
    <source>
        <dbReference type="ARBA" id="ARBA00006641"/>
    </source>
</evidence>
<accession>A0A9P0GTF0</accession>
<evidence type="ECO:0000256" key="3">
    <source>
        <dbReference type="ARBA" id="ARBA00022670"/>
    </source>
</evidence>
<organism evidence="6 7">
    <name type="scientific">Phaedon cochleariae</name>
    <name type="common">Mustard beetle</name>
    <dbReference type="NCBI Taxonomy" id="80249"/>
    <lineage>
        <taxon>Eukaryota</taxon>
        <taxon>Metazoa</taxon>
        <taxon>Ecdysozoa</taxon>
        <taxon>Arthropoda</taxon>
        <taxon>Hexapoda</taxon>
        <taxon>Insecta</taxon>
        <taxon>Pterygota</taxon>
        <taxon>Neoptera</taxon>
        <taxon>Endopterygota</taxon>
        <taxon>Coleoptera</taxon>
        <taxon>Polyphaga</taxon>
        <taxon>Cucujiformia</taxon>
        <taxon>Chrysomeloidea</taxon>
        <taxon>Chrysomelidae</taxon>
        <taxon>Chrysomelinae</taxon>
        <taxon>Chrysomelini</taxon>
        <taxon>Phaedon</taxon>
    </lineage>
</organism>
<gene>
    <name evidence="6" type="ORF">PHAECO_LOCUS8224</name>
</gene>
<evidence type="ECO:0000256" key="5">
    <source>
        <dbReference type="ARBA" id="ARBA00022807"/>
    </source>
</evidence>
<evidence type="ECO:0000313" key="6">
    <source>
        <dbReference type="EMBL" id="CAH1164737.1"/>
    </source>
</evidence>
<comment type="similarity">
    <text evidence="1">Belongs to the peptidase C15 family.</text>
</comment>
<keyword evidence="7" id="KW-1185">Reference proteome</keyword>
<keyword evidence="2" id="KW-0963">Cytoplasm</keyword>
<proteinExistence type="inferred from homology"/>
<dbReference type="PIRSF" id="PIRSF015592">
    <property type="entry name" value="Prld-crbxl_pptds"/>
    <property type="match status" value="1"/>
</dbReference>
<evidence type="ECO:0000256" key="2">
    <source>
        <dbReference type="ARBA" id="ARBA00022490"/>
    </source>
</evidence>